<dbReference type="InterPro" id="IPR013783">
    <property type="entry name" value="Ig-like_fold"/>
</dbReference>
<keyword evidence="3" id="KW-1185">Reference proteome</keyword>
<sequence length="861" mass="90170">MRSRTTRLAAATALVLAAGVLPAAISTTSSSAADPAFRPISGFKPSGDKVRVSPERFTALRVDLRRVSADLTDGEIAIPTPTGGSERFTVTRSDVLAPELAKAHPEIATYTGHATDDPTTTVALDVTPMGFHAAVRGGNGQSAWYVDPAYDRRGTTTHLSFYRSATTRPEEAFAEKEAPEVRRAAVKADKGSTGTPSRASGTVVQKRYRLALTSDPSYAAYFGSDNVLAEKATLISRVNQIYGEDLAISLQLIPETDKLNFDTAAKATGADGPCGGEPCFRTSIYPDGAPEDDYGDLDFCSGDTLARNRLVLGQVIGASNYDIGHIALGNNGGGVAYLGVVGADYKGGGCTGLPEPKGDFFAIDYVAHEMGHQFAGNHTFNGVQGSCSGGNRNGGTSVEPGSGSSVMAYAGICRQDDLQPHTDPYFSFKTLDEVNAYTGAELAPVVEVQTVSLSGFGASGSGFTVSFDGSTPVSFTPDNYDAASLETAIETATGQDVTVAPWGYDPYSSFDYPAPIGDLTPTGFQVIFASTAAPDAPGDHTDVDALTVTGTGGVTTIVGETAKGGAADNGGGTTAATTDKAPTVEKIASATTLPIRTPFRLTGKAVDPDGDKLTYLWEQTDRGLTGGDGTLLIDNKKTYGPLFRVFGKAANVSDDGSLESPAPGINLATANGARFFPDLSQVLSGNTNARTGRCPGVSPTPDGGTYKPVPAKSVECFSEFLPTKDYLGTNGDGNRIMHFRLTARDGRGGVGYRNVRMRIDAKTGPFLVESQARTGQSTKAGSRLAVRWAVNGTDKLSSKVRLYLSVDGGQTWDRTLSWGTANDGYAVVKLPNGVRTSKARIIVHAASNYFYSVNAKNIAIR</sequence>
<reference evidence="2 3" key="1">
    <citation type="submission" date="2024-09" db="EMBL/GenBank/DDBJ databases">
        <authorList>
            <person name="Sun Q."/>
            <person name="Mori K."/>
        </authorList>
    </citation>
    <scope>NUCLEOTIDE SEQUENCE [LARGE SCALE GENOMIC DNA]</scope>
    <source>
        <strain evidence="2 3">JCM 9626</strain>
    </source>
</reference>
<comment type="caution">
    <text evidence="2">The sequence shown here is derived from an EMBL/GenBank/DDBJ whole genome shotgun (WGS) entry which is preliminary data.</text>
</comment>
<evidence type="ECO:0000313" key="2">
    <source>
        <dbReference type="EMBL" id="MFB9312358.1"/>
    </source>
</evidence>
<dbReference type="Pfam" id="PF13574">
    <property type="entry name" value="Reprolysin_2"/>
    <property type="match status" value="1"/>
</dbReference>
<evidence type="ECO:0000256" key="1">
    <source>
        <dbReference type="SAM" id="SignalP"/>
    </source>
</evidence>
<gene>
    <name evidence="2" type="ORF">ACFFRI_04820</name>
</gene>
<dbReference type="Gene3D" id="2.60.40.10">
    <property type="entry name" value="Immunoglobulins"/>
    <property type="match status" value="1"/>
</dbReference>
<accession>A0ABV5K8F7</accession>
<dbReference type="Gene3D" id="3.40.390.10">
    <property type="entry name" value="Collagenase (Catalytic Domain)"/>
    <property type="match status" value="1"/>
</dbReference>
<dbReference type="Proteomes" id="UP001589750">
    <property type="component" value="Unassembled WGS sequence"/>
</dbReference>
<feature type="signal peptide" evidence="1">
    <location>
        <begin position="1"/>
        <end position="32"/>
    </location>
</feature>
<dbReference type="InterPro" id="IPR024079">
    <property type="entry name" value="MetalloPept_cat_dom_sf"/>
</dbReference>
<dbReference type="RefSeq" id="WP_140008328.1">
    <property type="nucleotide sequence ID" value="NZ_JBHMDG010000005.1"/>
</dbReference>
<dbReference type="SUPFAM" id="SSF55486">
    <property type="entry name" value="Metalloproteases ('zincins'), catalytic domain"/>
    <property type="match status" value="1"/>
</dbReference>
<dbReference type="EMBL" id="JBHMDG010000005">
    <property type="protein sequence ID" value="MFB9312358.1"/>
    <property type="molecule type" value="Genomic_DNA"/>
</dbReference>
<organism evidence="2 3">
    <name type="scientific">Nocardioides plantarum</name>
    <dbReference type="NCBI Taxonomy" id="29299"/>
    <lineage>
        <taxon>Bacteria</taxon>
        <taxon>Bacillati</taxon>
        <taxon>Actinomycetota</taxon>
        <taxon>Actinomycetes</taxon>
        <taxon>Propionibacteriales</taxon>
        <taxon>Nocardioidaceae</taxon>
        <taxon>Nocardioides</taxon>
    </lineage>
</organism>
<proteinExistence type="predicted"/>
<protein>
    <submittedName>
        <fullName evidence="2">Reprolysin-like metallopeptidase</fullName>
    </submittedName>
</protein>
<keyword evidence="1" id="KW-0732">Signal</keyword>
<name>A0ABV5K8F7_9ACTN</name>
<feature type="chain" id="PRO_5045061101" evidence="1">
    <location>
        <begin position="33"/>
        <end position="861"/>
    </location>
</feature>
<evidence type="ECO:0000313" key="3">
    <source>
        <dbReference type="Proteomes" id="UP001589750"/>
    </source>
</evidence>